<gene>
    <name evidence="8" type="ORF">LTR24_003022</name>
</gene>
<comment type="cofactor">
    <cofactor evidence="1">
        <name>heme</name>
        <dbReference type="ChEBI" id="CHEBI:30413"/>
    </cofactor>
</comment>
<evidence type="ECO:0008006" key="10">
    <source>
        <dbReference type="Google" id="ProtNLM"/>
    </source>
</evidence>
<dbReference type="PRINTS" id="PR00463">
    <property type="entry name" value="EP450I"/>
</dbReference>
<organism evidence="8 9">
    <name type="scientific">Lithohypha guttulata</name>
    <dbReference type="NCBI Taxonomy" id="1690604"/>
    <lineage>
        <taxon>Eukaryota</taxon>
        <taxon>Fungi</taxon>
        <taxon>Dikarya</taxon>
        <taxon>Ascomycota</taxon>
        <taxon>Pezizomycotina</taxon>
        <taxon>Eurotiomycetes</taxon>
        <taxon>Chaetothyriomycetidae</taxon>
        <taxon>Chaetothyriales</taxon>
        <taxon>Trichomeriaceae</taxon>
        <taxon>Lithohypha</taxon>
    </lineage>
</organism>
<dbReference type="InterPro" id="IPR001128">
    <property type="entry name" value="Cyt_P450"/>
</dbReference>
<dbReference type="InterPro" id="IPR036396">
    <property type="entry name" value="Cyt_P450_sf"/>
</dbReference>
<dbReference type="PRINTS" id="PR00385">
    <property type="entry name" value="P450"/>
</dbReference>
<dbReference type="Proteomes" id="UP001345013">
    <property type="component" value="Unassembled WGS sequence"/>
</dbReference>
<evidence type="ECO:0000256" key="1">
    <source>
        <dbReference type="ARBA" id="ARBA00001971"/>
    </source>
</evidence>
<evidence type="ECO:0000256" key="3">
    <source>
        <dbReference type="ARBA" id="ARBA00022723"/>
    </source>
</evidence>
<dbReference type="Pfam" id="PF00067">
    <property type="entry name" value="p450"/>
    <property type="match status" value="1"/>
</dbReference>
<proteinExistence type="inferred from homology"/>
<name>A0ABR0KG36_9EURO</name>
<keyword evidence="7" id="KW-0812">Transmembrane</keyword>
<keyword evidence="9" id="KW-1185">Reference proteome</keyword>
<evidence type="ECO:0000256" key="4">
    <source>
        <dbReference type="ARBA" id="ARBA00023002"/>
    </source>
</evidence>
<evidence type="ECO:0000313" key="8">
    <source>
        <dbReference type="EMBL" id="KAK5095551.1"/>
    </source>
</evidence>
<dbReference type="PANTHER" id="PTHR24305:SF187">
    <property type="entry name" value="P450, PUTATIVE (EUROFUNG)-RELATED"/>
    <property type="match status" value="1"/>
</dbReference>
<accession>A0ABR0KG36</accession>
<evidence type="ECO:0000256" key="7">
    <source>
        <dbReference type="SAM" id="Phobius"/>
    </source>
</evidence>
<evidence type="ECO:0000256" key="5">
    <source>
        <dbReference type="ARBA" id="ARBA00023004"/>
    </source>
</evidence>
<dbReference type="InterPro" id="IPR002401">
    <property type="entry name" value="Cyt_P450_E_grp-I"/>
</dbReference>
<comment type="caution">
    <text evidence="8">The sequence shown here is derived from an EMBL/GenBank/DDBJ whole genome shotgun (WGS) entry which is preliminary data.</text>
</comment>
<keyword evidence="5" id="KW-0408">Iron</keyword>
<feature type="transmembrane region" description="Helical" evidence="7">
    <location>
        <begin position="80"/>
        <end position="105"/>
    </location>
</feature>
<dbReference type="SUPFAM" id="SSF48264">
    <property type="entry name" value="Cytochrome P450"/>
    <property type="match status" value="1"/>
</dbReference>
<keyword evidence="7" id="KW-0472">Membrane</keyword>
<protein>
    <recommendedName>
        <fullName evidence="10">Cytochrome P450</fullName>
    </recommendedName>
</protein>
<evidence type="ECO:0000256" key="6">
    <source>
        <dbReference type="ARBA" id="ARBA00023033"/>
    </source>
</evidence>
<sequence>MINHGLRQLPSPPGVLLPILPVRTLATPGVLAAGFAIAGYASHGAYWVRHEFDEQVARIIFGVNLTLFSLTYFFSRDYPLVYAFCFAASLVAIYEFVLFATISVYRLYRHPLKRFQGPYWARLSAWWKVKHIAKAGTHYGLTNRLHEQYGEIVMTGPNNLSINNVEAIQAIYSSQSHCTKPTSYLIGGLVSVQSERDPHRHRVRRAVWDKALGSNASNAFFPRLTQMTELLARRIAEHEGQEILVNDWMHFITFDVMAQFCFSRDWGQLATGKIHQGIKYASEYLQFAVYGTQVPWLAISLMKIPFMPEPQSAMMDFSSKALDERMQQEPEIPDAMSYILSEKEPGAQQFLSKHDLESDVFMIMLAGADTSFSVLVNLCFRLAAQPEYQSRLREEIAPAFSTDSQDKTIVNWPLLSSATFIAALINETLRLHPPVPSGMPRVVPPGGLRIPLGNASSDTSLNDAKYIQIPGNAVVSVPTYRIQRDPRYWVEPHSFVPERWTTKSEMILDKRAWCPFSLGTYGCAGKYFALMEIKLVIARLVLDFDIKFVKDMS</sequence>
<comment type="similarity">
    <text evidence="2">Belongs to the cytochrome P450 family.</text>
</comment>
<dbReference type="Gene3D" id="1.10.630.10">
    <property type="entry name" value="Cytochrome P450"/>
    <property type="match status" value="1"/>
</dbReference>
<keyword evidence="6" id="KW-0503">Monooxygenase</keyword>
<dbReference type="CDD" id="cd11061">
    <property type="entry name" value="CYP67-like"/>
    <property type="match status" value="1"/>
</dbReference>
<dbReference type="InterPro" id="IPR050121">
    <property type="entry name" value="Cytochrome_P450_monoxygenase"/>
</dbReference>
<keyword evidence="4" id="KW-0560">Oxidoreductase</keyword>
<evidence type="ECO:0000256" key="2">
    <source>
        <dbReference type="ARBA" id="ARBA00010617"/>
    </source>
</evidence>
<feature type="transmembrane region" description="Helical" evidence="7">
    <location>
        <begin position="25"/>
        <end position="48"/>
    </location>
</feature>
<keyword evidence="3" id="KW-0479">Metal-binding</keyword>
<keyword evidence="7" id="KW-1133">Transmembrane helix</keyword>
<evidence type="ECO:0000313" key="9">
    <source>
        <dbReference type="Proteomes" id="UP001345013"/>
    </source>
</evidence>
<dbReference type="EMBL" id="JAVRRG010000027">
    <property type="protein sequence ID" value="KAK5095551.1"/>
    <property type="molecule type" value="Genomic_DNA"/>
</dbReference>
<reference evidence="8 9" key="1">
    <citation type="submission" date="2023-08" db="EMBL/GenBank/DDBJ databases">
        <title>Black Yeasts Isolated from many extreme environments.</title>
        <authorList>
            <person name="Coleine C."/>
            <person name="Stajich J.E."/>
            <person name="Selbmann L."/>
        </authorList>
    </citation>
    <scope>NUCLEOTIDE SEQUENCE [LARGE SCALE GENOMIC DNA]</scope>
    <source>
        <strain evidence="8 9">CCFEE 5885</strain>
    </source>
</reference>
<dbReference type="PANTHER" id="PTHR24305">
    <property type="entry name" value="CYTOCHROME P450"/>
    <property type="match status" value="1"/>
</dbReference>
<feature type="transmembrane region" description="Helical" evidence="7">
    <location>
        <begin position="55"/>
        <end position="74"/>
    </location>
</feature>